<dbReference type="Pfam" id="PF01756">
    <property type="entry name" value="ACOX"/>
    <property type="match status" value="1"/>
</dbReference>
<protein>
    <recommendedName>
        <fullName evidence="3">Acyl-CoA oxidase C-terminal domain-containing protein</fullName>
    </recommendedName>
</protein>
<feature type="domain" description="Acyl-CoA oxidase C-terminal" evidence="3">
    <location>
        <begin position="134"/>
        <end position="220"/>
    </location>
</feature>
<dbReference type="AlphaFoldDB" id="X6MB42"/>
<reference evidence="4 5" key="1">
    <citation type="journal article" date="2013" name="Curr. Biol.">
        <title>The Genome of the Foraminiferan Reticulomyxa filosa.</title>
        <authorList>
            <person name="Glockner G."/>
            <person name="Hulsmann N."/>
            <person name="Schleicher M."/>
            <person name="Noegel A.A."/>
            <person name="Eichinger L."/>
            <person name="Gallinger C."/>
            <person name="Pawlowski J."/>
            <person name="Sierra R."/>
            <person name="Euteneuer U."/>
            <person name="Pillet L."/>
            <person name="Moustafa A."/>
            <person name="Platzer M."/>
            <person name="Groth M."/>
            <person name="Szafranski K."/>
            <person name="Schliwa M."/>
        </authorList>
    </citation>
    <scope>NUCLEOTIDE SEQUENCE [LARGE SCALE GENOMIC DNA]</scope>
</reference>
<keyword evidence="2" id="KW-0560">Oxidoreductase</keyword>
<dbReference type="PANTHER" id="PTHR10909">
    <property type="entry name" value="ELECTRON TRANSPORT OXIDOREDUCTASE"/>
    <property type="match status" value="1"/>
</dbReference>
<evidence type="ECO:0000313" key="5">
    <source>
        <dbReference type="Proteomes" id="UP000023152"/>
    </source>
</evidence>
<comment type="similarity">
    <text evidence="1">Belongs to the acyl-CoA oxidase family.</text>
</comment>
<dbReference type="Proteomes" id="UP000023152">
    <property type="component" value="Unassembled WGS sequence"/>
</dbReference>
<comment type="caution">
    <text evidence="4">The sequence shown here is derived from an EMBL/GenBank/DDBJ whole genome shotgun (WGS) entry which is preliminary data.</text>
</comment>
<dbReference type="GO" id="GO:0055088">
    <property type="term" value="P:lipid homeostasis"/>
    <property type="evidence" value="ECO:0007669"/>
    <property type="project" value="TreeGrafter"/>
</dbReference>
<dbReference type="GO" id="GO:0033540">
    <property type="term" value="P:fatty acid beta-oxidation using acyl-CoA oxidase"/>
    <property type="evidence" value="ECO:0007669"/>
    <property type="project" value="TreeGrafter"/>
</dbReference>
<dbReference type="InterPro" id="IPR002655">
    <property type="entry name" value="Acyl-CoA_oxidase_C"/>
</dbReference>
<dbReference type="GO" id="GO:0003997">
    <property type="term" value="F:acyl-CoA oxidase activity"/>
    <property type="evidence" value="ECO:0007669"/>
    <property type="project" value="InterPro"/>
</dbReference>
<gene>
    <name evidence="4" type="ORF">RFI_26686</name>
</gene>
<dbReference type="InterPro" id="IPR012258">
    <property type="entry name" value="Acyl-CoA_oxidase"/>
</dbReference>
<evidence type="ECO:0000256" key="1">
    <source>
        <dbReference type="ARBA" id="ARBA00006288"/>
    </source>
</evidence>
<proteinExistence type="inferred from homology"/>
<dbReference type="GO" id="GO:0005777">
    <property type="term" value="C:peroxisome"/>
    <property type="evidence" value="ECO:0007669"/>
    <property type="project" value="InterPro"/>
</dbReference>
<dbReference type="GO" id="GO:0071949">
    <property type="term" value="F:FAD binding"/>
    <property type="evidence" value="ECO:0007669"/>
    <property type="project" value="InterPro"/>
</dbReference>
<name>X6MB42_RETFI</name>
<dbReference type="PANTHER" id="PTHR10909:SF382">
    <property type="entry name" value="ACYL-COENZYME A OXIDASE"/>
    <property type="match status" value="1"/>
</dbReference>
<evidence type="ECO:0000313" key="4">
    <source>
        <dbReference type="EMBL" id="ETO10692.1"/>
    </source>
</evidence>
<accession>X6MB42</accession>
<evidence type="ECO:0000259" key="3">
    <source>
        <dbReference type="Pfam" id="PF01756"/>
    </source>
</evidence>
<dbReference type="SUPFAM" id="SSF47203">
    <property type="entry name" value="Acyl-CoA dehydrogenase C-terminal domain-like"/>
    <property type="match status" value="1"/>
</dbReference>
<dbReference type="InterPro" id="IPR036250">
    <property type="entry name" value="AcylCo_DH-like_C"/>
</dbReference>
<sequence>MLSSTITFAHAGMTAEGDNSVLYQKVSKELLDRMRQKKHVFNDKEIKEHLQKLNWNDPSSLQYLFLALEKLCLETLGMKLMTAVGGNNDKLFHVWMKEQSDWIQSSASAYANRVTTRLCCVDFCILSPSPKLTQITMLYIVFEASLKVLKQVQDDYLRTVIEKSILLAQLAAIEKNIGKLVSYSLISTKDGQNLGDHINKLCKFLAPKCLSICQAFGIPEERFPPIARDWVEYNKWDNQGEIYTHHPLTS</sequence>
<dbReference type="OrthoDB" id="538336at2759"/>
<dbReference type="GO" id="GO:0005504">
    <property type="term" value="F:fatty acid binding"/>
    <property type="evidence" value="ECO:0007669"/>
    <property type="project" value="TreeGrafter"/>
</dbReference>
<organism evidence="4 5">
    <name type="scientific">Reticulomyxa filosa</name>
    <dbReference type="NCBI Taxonomy" id="46433"/>
    <lineage>
        <taxon>Eukaryota</taxon>
        <taxon>Sar</taxon>
        <taxon>Rhizaria</taxon>
        <taxon>Retaria</taxon>
        <taxon>Foraminifera</taxon>
        <taxon>Monothalamids</taxon>
        <taxon>Reticulomyxidae</taxon>
        <taxon>Reticulomyxa</taxon>
    </lineage>
</organism>
<dbReference type="Gene3D" id="1.20.140.10">
    <property type="entry name" value="Butyryl-CoA Dehydrogenase, subunit A, domain 3"/>
    <property type="match status" value="1"/>
</dbReference>
<evidence type="ECO:0000256" key="2">
    <source>
        <dbReference type="ARBA" id="ARBA00023002"/>
    </source>
</evidence>
<dbReference type="EMBL" id="ASPP01023237">
    <property type="protein sequence ID" value="ETO10692.1"/>
    <property type="molecule type" value="Genomic_DNA"/>
</dbReference>
<keyword evidence="5" id="KW-1185">Reference proteome</keyword>